<dbReference type="InterPro" id="IPR003653">
    <property type="entry name" value="Peptidase_C48_C"/>
</dbReference>
<dbReference type="SUPFAM" id="SSF53756">
    <property type="entry name" value="UDP-Glycosyltransferase/glycogen phosphorylase"/>
    <property type="match status" value="1"/>
</dbReference>
<evidence type="ECO:0000256" key="1">
    <source>
        <dbReference type="ARBA" id="ARBA00005234"/>
    </source>
</evidence>
<dbReference type="SUPFAM" id="SSF54001">
    <property type="entry name" value="Cysteine proteinases"/>
    <property type="match status" value="1"/>
</dbReference>
<dbReference type="Gene3D" id="3.40.50.2000">
    <property type="entry name" value="Glycogen Phosphorylase B"/>
    <property type="match status" value="1"/>
</dbReference>
<accession>A0ABY9D0R6</accession>
<dbReference type="Pfam" id="PF02902">
    <property type="entry name" value="Peptidase_C48"/>
    <property type="match status" value="1"/>
</dbReference>
<protein>
    <recommendedName>
        <fullName evidence="5">Ubiquitin-like protease family profile domain-containing protein</fullName>
    </recommendedName>
</protein>
<evidence type="ECO:0000256" key="4">
    <source>
        <dbReference type="SAM" id="MobiDB-lite"/>
    </source>
</evidence>
<proteinExistence type="inferred from homology"/>
<evidence type="ECO:0000256" key="2">
    <source>
        <dbReference type="ARBA" id="ARBA00022670"/>
    </source>
</evidence>
<evidence type="ECO:0000256" key="3">
    <source>
        <dbReference type="ARBA" id="ARBA00022801"/>
    </source>
</evidence>
<dbReference type="Proteomes" id="UP001227230">
    <property type="component" value="Chromosome 13"/>
</dbReference>
<evidence type="ECO:0000259" key="5">
    <source>
        <dbReference type="PROSITE" id="PS50600"/>
    </source>
</evidence>
<dbReference type="PANTHER" id="PTHR34835:SF34">
    <property type="entry name" value="OS08G0555500 PROTEIN"/>
    <property type="match status" value="1"/>
</dbReference>
<feature type="compositionally biased region" description="Polar residues" evidence="4">
    <location>
        <begin position="424"/>
        <end position="437"/>
    </location>
</feature>
<dbReference type="InterPro" id="IPR038765">
    <property type="entry name" value="Papain-like_cys_pep_sf"/>
</dbReference>
<dbReference type="PANTHER" id="PTHR34835">
    <property type="entry name" value="OS07G0283600 PROTEIN-RELATED"/>
    <property type="match status" value="1"/>
</dbReference>
<keyword evidence="7" id="KW-1185">Reference proteome</keyword>
<organism evidence="6 7">
    <name type="scientific">Vitis vinifera</name>
    <name type="common">Grape</name>
    <dbReference type="NCBI Taxonomy" id="29760"/>
    <lineage>
        <taxon>Eukaryota</taxon>
        <taxon>Viridiplantae</taxon>
        <taxon>Streptophyta</taxon>
        <taxon>Embryophyta</taxon>
        <taxon>Tracheophyta</taxon>
        <taxon>Spermatophyta</taxon>
        <taxon>Magnoliopsida</taxon>
        <taxon>eudicotyledons</taxon>
        <taxon>Gunneridae</taxon>
        <taxon>Pentapetalae</taxon>
        <taxon>rosids</taxon>
        <taxon>Vitales</taxon>
        <taxon>Vitaceae</taxon>
        <taxon>Viteae</taxon>
        <taxon>Vitis</taxon>
    </lineage>
</organism>
<dbReference type="EMBL" id="CP126660">
    <property type="protein sequence ID" value="WKA01027.1"/>
    <property type="molecule type" value="Genomic_DNA"/>
</dbReference>
<gene>
    <name evidence="6" type="ORF">VitviT2T_019334</name>
</gene>
<keyword evidence="2" id="KW-0645">Protease</keyword>
<feature type="region of interest" description="Disordered" evidence="4">
    <location>
        <begin position="424"/>
        <end position="493"/>
    </location>
</feature>
<dbReference type="Gene3D" id="3.40.395.10">
    <property type="entry name" value="Adenoviral Proteinase, Chain A"/>
    <property type="match status" value="1"/>
</dbReference>
<name>A0ABY9D0R6_VITVI</name>
<sequence>MLLLANILHAKGFSITIIHTHFNSPNPANYPLFTFHSIPDGLSKTEASTADVIALLSLLNINCVAPFRDCLSQLLSNPSEEPIACLITDAVWHFTQAVANSLKLPRMVLRTSSVSSFLAVAAMPYLQKSGYLPIKVIARLPDDKRDAIIEMGFGGLLHLACRELRYELCSWIISNYDTAYHQLNMATGVVVLVTTQDVGNIMGIPCSGEEIVVHTRRGTSNRTYTISLLEQNLENLAIGDDFRKTFLIFACATLLAPNSKLEGIHDLWDTIWDGDVGVQKNWSKFVLHYIEDGIREYQKNQPTYIRGCRIFLQLFYMTKFYLPSVTVDVTMPLLAAWSDDLIKRRLSAKIATFGGYGHVHTQQLPESAAHSHAQAVGGQSSASDDATEVIQARMVENSEKSLRLASSLAKDVAELRSRQFGSQYRCSATPTQPSAQVQDEPAPTTGDIQLSTEEFVEQPSLPSAPHSPTERHESLFDHGPSSLHQESHDQSYPYPHLESVEDVQNVGTIATHSHLDIPTSSHKYKRTGRRIVKRPAICKSPFVAQCLKLFPKISHKDRLVADFALDEDADPSEVVCDMHGLFITRAELASLNGGRWVNNIIIGVMSRMLNANQPHPRRCHYFDPSFSVVLASLLPKARKEEILDRSRMFLQADIVGHDVASCEMLFIPVCQNNHWHLHVLNIPAGRIEILSSLPL</sequence>
<evidence type="ECO:0000313" key="7">
    <source>
        <dbReference type="Proteomes" id="UP001227230"/>
    </source>
</evidence>
<feature type="domain" description="Ubiquitin-like protease family profile" evidence="5">
    <location>
        <begin position="581"/>
        <end position="695"/>
    </location>
</feature>
<evidence type="ECO:0000313" key="6">
    <source>
        <dbReference type="EMBL" id="WKA01027.1"/>
    </source>
</evidence>
<dbReference type="PROSITE" id="PS50600">
    <property type="entry name" value="ULP_PROTEASE"/>
    <property type="match status" value="1"/>
</dbReference>
<reference evidence="6 7" key="1">
    <citation type="journal article" date="2023" name="Hortic Res">
        <title>The complete reference genome for grapevine (Vitis vinifera L.) genetics and breeding.</title>
        <authorList>
            <person name="Shi X."/>
            <person name="Cao S."/>
            <person name="Wang X."/>
            <person name="Huang S."/>
            <person name="Wang Y."/>
            <person name="Liu Z."/>
            <person name="Liu W."/>
            <person name="Leng X."/>
            <person name="Peng Y."/>
            <person name="Wang N."/>
            <person name="Wang Y."/>
            <person name="Ma Z."/>
            <person name="Xu X."/>
            <person name="Zhang F."/>
            <person name="Xue H."/>
            <person name="Zhong H."/>
            <person name="Wang Y."/>
            <person name="Zhang K."/>
            <person name="Velt A."/>
            <person name="Avia K."/>
            <person name="Holtgrawe D."/>
            <person name="Grimplet J."/>
            <person name="Matus J.T."/>
            <person name="Ware D."/>
            <person name="Wu X."/>
            <person name="Wang H."/>
            <person name="Liu C."/>
            <person name="Fang Y."/>
            <person name="Rustenholz C."/>
            <person name="Cheng Z."/>
            <person name="Xiao H."/>
            <person name="Zhou Y."/>
        </authorList>
    </citation>
    <scope>NUCLEOTIDE SEQUENCE [LARGE SCALE GENOMIC DNA]</scope>
    <source>
        <strain evidence="7">cv. Pinot noir / PN40024</strain>
        <tissue evidence="6">Leaf</tissue>
    </source>
</reference>
<keyword evidence="3" id="KW-0378">Hydrolase</keyword>
<comment type="similarity">
    <text evidence="1">Belongs to the peptidase C48 family.</text>
</comment>